<keyword evidence="3" id="KW-0274">FAD</keyword>
<dbReference type="Gene3D" id="3.30.70.2740">
    <property type="match status" value="1"/>
</dbReference>
<evidence type="ECO:0000256" key="1">
    <source>
        <dbReference type="ARBA" id="ARBA00001974"/>
    </source>
</evidence>
<dbReference type="InterPro" id="IPR004113">
    <property type="entry name" value="FAD-bd_oxidored_4_C"/>
</dbReference>
<dbReference type="PROSITE" id="PS51387">
    <property type="entry name" value="FAD_PCMH"/>
    <property type="match status" value="1"/>
</dbReference>
<comment type="caution">
    <text evidence="6">The sequence shown here is derived from an EMBL/GenBank/DDBJ whole genome shotgun (WGS) entry which is preliminary data.</text>
</comment>
<dbReference type="InterPro" id="IPR016164">
    <property type="entry name" value="FAD-linked_Oxase-like_C"/>
</dbReference>
<keyword evidence="7" id="KW-1185">Reference proteome</keyword>
<sequence>MLQNLAGSGSNPASASAEAVDMSALEAELRRVIEGEVRFDGGSRALYAADASNYRQVPIGVVIPKTVEDVVETVRICHRHGAPILSRGGGTSLCGQCCNVAVVIDFSKYLNKVLAIDTGQRTARVQPGCVLDDLRDAAERHGLTFAPDPATHTHNTLGGMIGNNSCGPHSVMGGETVDNIIELDVVTYDGTRMTIGGGDEQLRAATAEGKQRCADILARLGDLRDRYADEIRTRFPDIPRRVSGYNLAALLPERGFSIVRSLVGSECTCVVILEAKVRLLPSPPVRSLLVLGYPDIYQAGDHVPEVMRHQPIALEGMDDRLIEDMKAMHIHPEDVELLPSGQGWLIVEFGGTDKADSDGQAKRLMAALENVGNPPSMKLVDDPQIERHIWKVRDSGLGATAHVPNKPITWEGWEDSSVPPARLGEYLRKLRALFEKYGYECDLYGHFGQGCVHTRIDFDLETAPGIAKFRDFLYEAAHLVTSLGGSISGEHGDGQSKAELLPIMFGDTLMQAFRDFKNIWDPDWKMNPGKVIGAYRADENLRLGTHYNPPAQPVHFHYPSDSGDFSRTVLRCVGVGECRKKSGTMCPSYMATGEEMHSTRGRAHLLFEMMKGEVLRDGWKDESVHEALDMCLSCKGCKGECPVSVDMATYKAEFMAHYYDGRLRPASAYAFGLIDRWARLASAMPRLANFFTQQAPFDALTKKAIGIAPQRRITPIAAESFARWFGRKQPRPGGRRVILWADTFNNYFHPEIAKAAVAVLEHVGCEVIVPRIHLCCGRPLYEFGMLDRAREYLQAVMRALSDDIRDGTPIVGLEPACVSVFREELPNLFPYNEQAKRLEKQIFLLSEYLQDKMQHFSRIDRPAIVHGHCHHKSVLKMDAEESVLKSLGLDFHVLDSGCCGMAGSFGFTKAKFDVSMRCGERLLLPAVRNAAGDQLIIANGFSCREQILQSTQAKPLHLAQVLQMAIRQPQKGEASHGSDR</sequence>
<dbReference type="OrthoDB" id="9811557at2"/>
<dbReference type="Gene3D" id="3.30.465.10">
    <property type="match status" value="1"/>
</dbReference>
<dbReference type="GO" id="GO:0008720">
    <property type="term" value="F:D-lactate dehydrogenase (NAD+) activity"/>
    <property type="evidence" value="ECO:0007669"/>
    <property type="project" value="TreeGrafter"/>
</dbReference>
<evidence type="ECO:0000313" key="7">
    <source>
        <dbReference type="Proteomes" id="UP000295382"/>
    </source>
</evidence>
<dbReference type="Pfam" id="PF01565">
    <property type="entry name" value="FAD_binding_4"/>
    <property type="match status" value="1"/>
</dbReference>
<comment type="cofactor">
    <cofactor evidence="1">
        <name>FAD</name>
        <dbReference type="ChEBI" id="CHEBI:57692"/>
    </cofactor>
</comment>
<dbReference type="PANTHER" id="PTHR11748:SF119">
    <property type="entry name" value="D-2-HYDROXYGLUTARATE DEHYDROGENASE"/>
    <property type="match status" value="1"/>
</dbReference>
<gene>
    <name evidence="6" type="ORF">EDC30_101332</name>
</gene>
<evidence type="ECO:0000256" key="3">
    <source>
        <dbReference type="ARBA" id="ARBA00022827"/>
    </source>
</evidence>
<dbReference type="InterPro" id="IPR016167">
    <property type="entry name" value="FAD-bd_PCMH_sub1"/>
</dbReference>
<dbReference type="RefSeq" id="WP_132256669.1">
    <property type="nucleotide sequence ID" value="NZ_SLZQ01000001.1"/>
</dbReference>
<dbReference type="Pfam" id="PF02754">
    <property type="entry name" value="CCG"/>
    <property type="match status" value="1"/>
</dbReference>
<protein>
    <submittedName>
        <fullName evidence="6">FAD/FMN-containing dehydrogenase</fullName>
    </submittedName>
</protein>
<reference evidence="6 7" key="1">
    <citation type="submission" date="2019-03" db="EMBL/GenBank/DDBJ databases">
        <title>Genomic Encyclopedia of Type Strains, Phase IV (KMG-IV): sequencing the most valuable type-strain genomes for metagenomic binning, comparative biology and taxonomic classification.</title>
        <authorList>
            <person name="Goeker M."/>
        </authorList>
    </citation>
    <scope>NUCLEOTIDE SEQUENCE [LARGE SCALE GENOMIC DNA]</scope>
    <source>
        <strain evidence="6 7">DSM 7445</strain>
    </source>
</reference>
<feature type="domain" description="FAD-binding PCMH-type" evidence="5">
    <location>
        <begin position="54"/>
        <end position="282"/>
    </location>
</feature>
<dbReference type="SUPFAM" id="SSF56176">
    <property type="entry name" value="FAD-binding/transporter-associated domain-like"/>
    <property type="match status" value="1"/>
</dbReference>
<dbReference type="InterPro" id="IPR006094">
    <property type="entry name" value="Oxid_FAD_bind_N"/>
</dbReference>
<dbReference type="EMBL" id="SLZQ01000001">
    <property type="protein sequence ID" value="TCS39376.1"/>
    <property type="molecule type" value="Genomic_DNA"/>
</dbReference>
<dbReference type="Gene3D" id="3.30.43.10">
    <property type="entry name" value="Uridine Diphospho-n-acetylenolpyruvylglucosamine Reductase, domain 2"/>
    <property type="match status" value="1"/>
</dbReference>
<dbReference type="AlphaFoldDB" id="A0A4R3I0X1"/>
<dbReference type="SUPFAM" id="SSF55103">
    <property type="entry name" value="FAD-linked oxidases, C-terminal domain"/>
    <property type="match status" value="1"/>
</dbReference>
<proteinExistence type="predicted"/>
<evidence type="ECO:0000259" key="5">
    <source>
        <dbReference type="PROSITE" id="PS51387"/>
    </source>
</evidence>
<dbReference type="Proteomes" id="UP000295382">
    <property type="component" value="Unassembled WGS sequence"/>
</dbReference>
<dbReference type="GO" id="GO:1903457">
    <property type="term" value="P:lactate catabolic process"/>
    <property type="evidence" value="ECO:0007669"/>
    <property type="project" value="TreeGrafter"/>
</dbReference>
<dbReference type="InterPro" id="IPR016166">
    <property type="entry name" value="FAD-bd_PCMH"/>
</dbReference>
<evidence type="ECO:0000313" key="6">
    <source>
        <dbReference type="EMBL" id="TCS39376.1"/>
    </source>
</evidence>
<organism evidence="6 7">
    <name type="scientific">Paucimonas lemoignei</name>
    <name type="common">Pseudomonas lemoignei</name>
    <dbReference type="NCBI Taxonomy" id="29443"/>
    <lineage>
        <taxon>Bacteria</taxon>
        <taxon>Pseudomonadati</taxon>
        <taxon>Pseudomonadota</taxon>
        <taxon>Betaproteobacteria</taxon>
        <taxon>Burkholderiales</taxon>
        <taxon>Burkholderiaceae</taxon>
        <taxon>Paucimonas</taxon>
    </lineage>
</organism>
<keyword evidence="2" id="KW-0285">Flavoprotein</keyword>
<dbReference type="InterPro" id="IPR036318">
    <property type="entry name" value="FAD-bd_PCMH-like_sf"/>
</dbReference>
<name>A0A4R3I0X1_PAULE</name>
<evidence type="ECO:0000256" key="2">
    <source>
        <dbReference type="ARBA" id="ARBA00022630"/>
    </source>
</evidence>
<keyword evidence="4" id="KW-0560">Oxidoreductase</keyword>
<dbReference type="InterPro" id="IPR004017">
    <property type="entry name" value="Cys_rich_dom"/>
</dbReference>
<dbReference type="InterPro" id="IPR017896">
    <property type="entry name" value="4Fe4S_Fe-S-bd"/>
</dbReference>
<dbReference type="InterPro" id="IPR016169">
    <property type="entry name" value="FAD-bd_PCMH_sub2"/>
</dbReference>
<accession>A0A4R3I0X1</accession>
<dbReference type="SUPFAM" id="SSF46548">
    <property type="entry name" value="alpha-helical ferredoxin"/>
    <property type="match status" value="1"/>
</dbReference>
<dbReference type="Gene3D" id="1.10.45.10">
    <property type="entry name" value="Vanillyl-alcohol Oxidase, Chain A, domain 4"/>
    <property type="match status" value="1"/>
</dbReference>
<dbReference type="GO" id="GO:0004458">
    <property type="term" value="F:D-lactate dehydrogenase (cytochrome) activity"/>
    <property type="evidence" value="ECO:0007669"/>
    <property type="project" value="TreeGrafter"/>
</dbReference>
<dbReference type="PANTHER" id="PTHR11748">
    <property type="entry name" value="D-LACTATE DEHYDROGENASE"/>
    <property type="match status" value="1"/>
</dbReference>
<dbReference type="InterPro" id="IPR016171">
    <property type="entry name" value="Vanillyl_alc_oxidase_C-sub2"/>
</dbReference>
<dbReference type="Pfam" id="PF13183">
    <property type="entry name" value="Fer4_8"/>
    <property type="match status" value="1"/>
</dbReference>
<dbReference type="GO" id="GO:0071949">
    <property type="term" value="F:FAD binding"/>
    <property type="evidence" value="ECO:0007669"/>
    <property type="project" value="InterPro"/>
</dbReference>
<dbReference type="Pfam" id="PF02913">
    <property type="entry name" value="FAD-oxidase_C"/>
    <property type="match status" value="1"/>
</dbReference>
<evidence type="ECO:0000256" key="4">
    <source>
        <dbReference type="ARBA" id="ARBA00023002"/>
    </source>
</evidence>